<feature type="domain" description="DUF7732" evidence="4">
    <location>
        <begin position="134"/>
        <end position="261"/>
    </location>
</feature>
<feature type="transmembrane region" description="Helical" evidence="2">
    <location>
        <begin position="153"/>
        <end position="173"/>
    </location>
</feature>
<evidence type="ECO:0000313" key="5">
    <source>
        <dbReference type="EMBL" id="PGH10154.1"/>
    </source>
</evidence>
<name>A0A2B7XER9_9EURO</name>
<keyword evidence="6" id="KW-1185">Reference proteome</keyword>
<feature type="compositionally biased region" description="Gly residues" evidence="1">
    <location>
        <begin position="60"/>
        <end position="107"/>
    </location>
</feature>
<evidence type="ECO:0000256" key="3">
    <source>
        <dbReference type="SAM" id="SignalP"/>
    </source>
</evidence>
<accession>A0A2B7XER9</accession>
<keyword evidence="2" id="KW-0472">Membrane</keyword>
<sequence length="300" mass="30291">MKFSYGLALCALLSLTSTVAPRNIPSKDVDVADIRAREAIDPSLVIDTPKFFELEKRKGGGGGGGGRGGGGGGGGRSGGGSGGRSGGGGPRGGSGGSGGSSGRGGSSGSRPTSNIGGSSRYGSGTPRGYGGGAYYGGGAAVPFSAGKASRKGLLPFVFLPIAALAFFPGVWLYGAHAYHVGHWDYRNTSDPNGNATKIPVECLCQRYGVCGCDKNDNSTYLNDLLKDKDEFGMPKNTSTIRVATVNGTKSIYINGTLDNGTTNADPSIAEGGSSLATPMISRLGGYWVMVTLVVAAVTLL</sequence>
<dbReference type="PANTHER" id="PTHR42091">
    <property type="entry name" value="CONSERVED GLYCINE-RICH PROTEIN (AFU_ORTHOLOGUE AFUA_7G02440)"/>
    <property type="match status" value="1"/>
</dbReference>
<keyword evidence="3" id="KW-0732">Signal</keyword>
<dbReference type="InterPro" id="IPR056634">
    <property type="entry name" value="DUF7732"/>
</dbReference>
<reference evidence="5 6" key="1">
    <citation type="submission" date="2017-10" db="EMBL/GenBank/DDBJ databases">
        <title>Comparative genomics in systemic dimorphic fungi from Ajellomycetaceae.</title>
        <authorList>
            <person name="Munoz J.F."/>
            <person name="Mcewen J.G."/>
            <person name="Clay O.K."/>
            <person name="Cuomo C.A."/>
        </authorList>
    </citation>
    <scope>NUCLEOTIDE SEQUENCE [LARGE SCALE GENOMIC DNA]</scope>
    <source>
        <strain evidence="5 6">UAMH5409</strain>
    </source>
</reference>
<dbReference type="PANTHER" id="PTHR42091:SF1">
    <property type="entry name" value="CONSERVED GLYCINE-RICH PROTEIN (AFU_ORTHOLOGUE AFUA_7G02440)"/>
    <property type="match status" value="1"/>
</dbReference>
<evidence type="ECO:0000259" key="4">
    <source>
        <dbReference type="Pfam" id="PF24866"/>
    </source>
</evidence>
<protein>
    <recommendedName>
        <fullName evidence="4">DUF7732 domain-containing protein</fullName>
    </recommendedName>
</protein>
<dbReference type="EMBL" id="PDNB01000088">
    <property type="protein sequence ID" value="PGH10154.1"/>
    <property type="molecule type" value="Genomic_DNA"/>
</dbReference>
<comment type="caution">
    <text evidence="5">The sequence shown here is derived from an EMBL/GenBank/DDBJ whole genome shotgun (WGS) entry which is preliminary data.</text>
</comment>
<feature type="signal peptide" evidence="3">
    <location>
        <begin position="1"/>
        <end position="21"/>
    </location>
</feature>
<feature type="region of interest" description="Disordered" evidence="1">
    <location>
        <begin position="54"/>
        <end position="123"/>
    </location>
</feature>
<keyword evidence="2" id="KW-1133">Transmembrane helix</keyword>
<dbReference type="Pfam" id="PF24866">
    <property type="entry name" value="DUF7732"/>
    <property type="match status" value="1"/>
</dbReference>
<evidence type="ECO:0000256" key="2">
    <source>
        <dbReference type="SAM" id="Phobius"/>
    </source>
</evidence>
<gene>
    <name evidence="5" type="ORF">AJ79_05509</name>
</gene>
<evidence type="ECO:0000313" key="6">
    <source>
        <dbReference type="Proteomes" id="UP000223968"/>
    </source>
</evidence>
<dbReference type="OrthoDB" id="5425547at2759"/>
<dbReference type="AlphaFoldDB" id="A0A2B7XER9"/>
<proteinExistence type="predicted"/>
<feature type="chain" id="PRO_5012699346" description="DUF7732 domain-containing protein" evidence="3">
    <location>
        <begin position="22"/>
        <end position="300"/>
    </location>
</feature>
<organism evidence="5 6">
    <name type="scientific">Helicocarpus griseus UAMH5409</name>
    <dbReference type="NCBI Taxonomy" id="1447875"/>
    <lineage>
        <taxon>Eukaryota</taxon>
        <taxon>Fungi</taxon>
        <taxon>Dikarya</taxon>
        <taxon>Ascomycota</taxon>
        <taxon>Pezizomycotina</taxon>
        <taxon>Eurotiomycetes</taxon>
        <taxon>Eurotiomycetidae</taxon>
        <taxon>Onygenales</taxon>
        <taxon>Ajellomycetaceae</taxon>
        <taxon>Helicocarpus</taxon>
    </lineage>
</organism>
<dbReference type="STRING" id="1447875.A0A2B7XER9"/>
<keyword evidence="2" id="KW-0812">Transmembrane</keyword>
<dbReference type="Proteomes" id="UP000223968">
    <property type="component" value="Unassembled WGS sequence"/>
</dbReference>
<evidence type="ECO:0000256" key="1">
    <source>
        <dbReference type="SAM" id="MobiDB-lite"/>
    </source>
</evidence>
<feature type="transmembrane region" description="Helical" evidence="2">
    <location>
        <begin position="283"/>
        <end position="299"/>
    </location>
</feature>